<evidence type="ECO:0000256" key="3">
    <source>
        <dbReference type="SAM" id="MobiDB-lite"/>
    </source>
</evidence>
<dbReference type="SUPFAM" id="SSF49899">
    <property type="entry name" value="Concanavalin A-like lectins/glucanases"/>
    <property type="match status" value="1"/>
</dbReference>
<dbReference type="InterPro" id="IPR027417">
    <property type="entry name" value="P-loop_NTPase"/>
</dbReference>
<comment type="subcellular location">
    <subcellularLocation>
        <location evidence="1">Nucleus</location>
    </subcellularLocation>
</comment>
<dbReference type="PANTHER" id="PTHR12381">
    <property type="entry name" value="HETEROGENEOUS NUCLEAR RIBONUCLEOPROTEIN U FAMILY MEMBER"/>
    <property type="match status" value="1"/>
</dbReference>
<keyword evidence="2" id="KW-0539">Nucleus</keyword>
<dbReference type="GO" id="GO:0000380">
    <property type="term" value="P:alternative mRNA splicing, via spliceosome"/>
    <property type="evidence" value="ECO:0007669"/>
    <property type="project" value="TreeGrafter"/>
</dbReference>
<keyword evidence="6" id="KW-1185">Reference proteome</keyword>
<evidence type="ECO:0000256" key="2">
    <source>
        <dbReference type="ARBA" id="ARBA00023242"/>
    </source>
</evidence>
<proteinExistence type="predicted"/>
<dbReference type="CDD" id="cd12884">
    <property type="entry name" value="SPRY_hnRNP"/>
    <property type="match status" value="1"/>
</dbReference>
<dbReference type="EMBL" id="JADFTS010000003">
    <property type="protein sequence ID" value="KAF9616813.1"/>
    <property type="molecule type" value="Genomic_DNA"/>
</dbReference>
<dbReference type="InterPro" id="IPR035778">
    <property type="entry name" value="SPRY_hnRNP_U"/>
</dbReference>
<dbReference type="OrthoDB" id="445357at2759"/>
<feature type="compositionally biased region" description="Polar residues" evidence="3">
    <location>
        <begin position="1"/>
        <end position="15"/>
    </location>
</feature>
<dbReference type="Proteomes" id="UP000631114">
    <property type="component" value="Unassembled WGS sequence"/>
</dbReference>
<dbReference type="Gene3D" id="3.40.50.300">
    <property type="entry name" value="P-loop containing nucleotide triphosphate hydrolases"/>
    <property type="match status" value="1"/>
</dbReference>
<sequence length="717" mass="78379">MASIKRQLSPTQEQEPNSKKTKLTQPITMQHVTLNPADCNLDFDIEENGKGGQALYEKGFAYCWSGARANVGIKNGKYIFGCKIISAQPVEMEDTPLDQQHVCRVGVSRGDDAVGNLGETWCSFGYGGTGKFSNAGKFMNYGETFGVGDTIVCVVDLESKPLASIGFFKNGKWLGIAKEFYAGVVDSPVGGGREWESAIFPHVLLKNVVVEMQFGVEDGLVPDEGFKVWDCAFEHGNAVMGPAFGNTKDSELMMMVGLPASGKTMWAEKWVKEHPEKRYLLLGTNLALDQMKVQGLLRKQNYGERFDRLMYRATEIFNTLLARAAKIPRNSIIDQTNVYKSARKRKLRPFIQYRKIAVVVFPRPDVVKLRAEKRFKEMGKEVPAEAVNEMLANYVLPTSKDMPASDEFFDQVWFPELNREDSQRYLEEMKLTLQSASSLPYSSKSSVQSFASPLIQKANVGLQQNPNSPAPQAPYGYLRPQLVMGSAYPGGGLQGQPQYASGQYHSGAVPASYGNYGVNNQNIKISSDGRSPPFPGGTTGLYPNSGGVYPYGGPYQTHGIVSSERPNYESRIPSTGSSTGWNNGVVHSYYNTPETSSSYASSFGSPSTPLSCSNPGDPRYAVQVPGNPAINIHPQPSCAFSSNYSSPRDPFPYGNPVHPPVALQVPRESAYNPHGHLSSTSGSYCGTPYPRLPPGNVPPTGTQQSGGFFTPPGPRYH</sequence>
<feature type="domain" description="SPRY" evidence="4">
    <location>
        <begin position="75"/>
        <end position="218"/>
    </location>
</feature>
<dbReference type="Pfam" id="PF00622">
    <property type="entry name" value="SPRY"/>
    <property type="match status" value="1"/>
</dbReference>
<dbReference type="InterPro" id="IPR013320">
    <property type="entry name" value="ConA-like_dom_sf"/>
</dbReference>
<feature type="region of interest" description="Disordered" evidence="3">
    <location>
        <begin position="670"/>
        <end position="717"/>
    </location>
</feature>
<name>A0A835IJJ3_9MAGN</name>
<dbReference type="Gene3D" id="2.60.120.920">
    <property type="match status" value="1"/>
</dbReference>
<evidence type="ECO:0000313" key="6">
    <source>
        <dbReference type="Proteomes" id="UP000631114"/>
    </source>
</evidence>
<dbReference type="Pfam" id="PF13671">
    <property type="entry name" value="AAA_33"/>
    <property type="match status" value="1"/>
</dbReference>
<accession>A0A835IJJ3</accession>
<comment type="caution">
    <text evidence="5">The sequence shown here is derived from an EMBL/GenBank/DDBJ whole genome shotgun (WGS) entry which is preliminary data.</text>
</comment>
<feature type="region of interest" description="Disordered" evidence="3">
    <location>
        <begin position="1"/>
        <end position="24"/>
    </location>
</feature>
<dbReference type="AlphaFoldDB" id="A0A835IJJ3"/>
<dbReference type="PANTHER" id="PTHR12381:SF56">
    <property type="entry name" value="B30.2_SPRY DOMAIN-CONTAINING PROTEIN-RELATED"/>
    <property type="match status" value="1"/>
</dbReference>
<dbReference type="SMART" id="SM00449">
    <property type="entry name" value="SPRY"/>
    <property type="match status" value="1"/>
</dbReference>
<protein>
    <recommendedName>
        <fullName evidence="4">SPRY domain-containing protein</fullName>
    </recommendedName>
</protein>
<evidence type="ECO:0000256" key="1">
    <source>
        <dbReference type="ARBA" id="ARBA00004123"/>
    </source>
</evidence>
<reference evidence="5 6" key="1">
    <citation type="submission" date="2020-10" db="EMBL/GenBank/DDBJ databases">
        <title>The Coptis chinensis genome and diversification of protoberbering-type alkaloids.</title>
        <authorList>
            <person name="Wang B."/>
            <person name="Shu S."/>
            <person name="Song C."/>
            <person name="Liu Y."/>
        </authorList>
    </citation>
    <scope>NUCLEOTIDE SEQUENCE [LARGE SCALE GENOMIC DNA]</scope>
    <source>
        <strain evidence="5">HL-2020</strain>
        <tissue evidence="5">Leaf</tissue>
    </source>
</reference>
<dbReference type="GO" id="GO:0003723">
    <property type="term" value="F:RNA binding"/>
    <property type="evidence" value="ECO:0007669"/>
    <property type="project" value="TreeGrafter"/>
</dbReference>
<dbReference type="InterPro" id="IPR003877">
    <property type="entry name" value="SPRY_dom"/>
</dbReference>
<dbReference type="SUPFAM" id="SSF52540">
    <property type="entry name" value="P-loop containing nucleoside triphosphate hydrolases"/>
    <property type="match status" value="1"/>
</dbReference>
<evidence type="ECO:0000313" key="5">
    <source>
        <dbReference type="EMBL" id="KAF9616813.1"/>
    </source>
</evidence>
<gene>
    <name evidence="5" type="ORF">IFM89_032663</name>
</gene>
<dbReference type="InterPro" id="IPR043136">
    <property type="entry name" value="B30.2/SPRY_sf"/>
</dbReference>
<organism evidence="5 6">
    <name type="scientific">Coptis chinensis</name>
    <dbReference type="NCBI Taxonomy" id="261450"/>
    <lineage>
        <taxon>Eukaryota</taxon>
        <taxon>Viridiplantae</taxon>
        <taxon>Streptophyta</taxon>
        <taxon>Embryophyta</taxon>
        <taxon>Tracheophyta</taxon>
        <taxon>Spermatophyta</taxon>
        <taxon>Magnoliopsida</taxon>
        <taxon>Ranunculales</taxon>
        <taxon>Ranunculaceae</taxon>
        <taxon>Coptidoideae</taxon>
        <taxon>Coptis</taxon>
    </lineage>
</organism>
<evidence type="ECO:0000259" key="4">
    <source>
        <dbReference type="SMART" id="SM00449"/>
    </source>
</evidence>
<dbReference type="GO" id="GO:0005634">
    <property type="term" value="C:nucleus"/>
    <property type="evidence" value="ECO:0007669"/>
    <property type="project" value="UniProtKB-SubCell"/>
</dbReference>